<dbReference type="RefSeq" id="WP_080066682.1">
    <property type="nucleotide sequence ID" value="NZ_MZGX01000046.1"/>
</dbReference>
<sequence length="191" mass="22316">MKTRDIDIRSQLHINLKQEHLNHFDTLIIDELGLCQGDARVDVAVVNGSIHGYEIKSDSDTLERLPGQIDVYNKVLDSVTIVTGKCHSEGILKLVPEWWGIEIAEKTNDNEIEFSLLRKESPNPQIDPYSLVQLLWKDEALDLLRRFELEKGYVSKPRNKIWEKLVESFSLEDLKYYVREQLKLRKNWRAD</sequence>
<dbReference type="EMBL" id="MZGX01000046">
    <property type="protein sequence ID" value="OPX41878.1"/>
    <property type="molecule type" value="Genomic_DNA"/>
</dbReference>
<dbReference type="InterPro" id="IPR047729">
    <property type="entry name" value="Sce7726-like"/>
</dbReference>
<evidence type="ECO:0000313" key="1">
    <source>
        <dbReference type="EMBL" id="OPX41878.1"/>
    </source>
</evidence>
<comment type="caution">
    <text evidence="1">The sequence shown here is derived from an EMBL/GenBank/DDBJ whole genome shotgun (WGS) entry which is preliminary data.</text>
</comment>
<dbReference type="OrthoDB" id="128875at2"/>
<dbReference type="AlphaFoldDB" id="A0A1V4SDF6"/>
<reference evidence="1 2" key="1">
    <citation type="submission" date="2017-03" db="EMBL/GenBank/DDBJ databases">
        <title>Genome sequence of Clostridium hungatei DSM 14427.</title>
        <authorList>
            <person name="Poehlein A."/>
            <person name="Daniel R."/>
        </authorList>
    </citation>
    <scope>NUCLEOTIDE SEQUENCE [LARGE SCALE GENOMIC DNA]</scope>
    <source>
        <strain evidence="1 2">DSM 14427</strain>
    </source>
</reference>
<proteinExistence type="predicted"/>
<dbReference type="Proteomes" id="UP000191554">
    <property type="component" value="Unassembled WGS sequence"/>
</dbReference>
<name>A0A1V4SDF6_RUMHU</name>
<protein>
    <recommendedName>
        <fullName evidence="3">Phage-related protein</fullName>
    </recommendedName>
</protein>
<evidence type="ECO:0000313" key="2">
    <source>
        <dbReference type="Proteomes" id="UP000191554"/>
    </source>
</evidence>
<dbReference type="NCBIfam" id="NF033832">
    <property type="entry name" value="sce7726_fam"/>
    <property type="match status" value="1"/>
</dbReference>
<organism evidence="1 2">
    <name type="scientific">Ruminiclostridium hungatei</name>
    <name type="common">Clostridium hungatei</name>
    <dbReference type="NCBI Taxonomy" id="48256"/>
    <lineage>
        <taxon>Bacteria</taxon>
        <taxon>Bacillati</taxon>
        <taxon>Bacillota</taxon>
        <taxon>Clostridia</taxon>
        <taxon>Eubacteriales</taxon>
        <taxon>Oscillospiraceae</taxon>
        <taxon>Ruminiclostridium</taxon>
    </lineage>
</organism>
<accession>A0A1V4SDF6</accession>
<keyword evidence="2" id="KW-1185">Reference proteome</keyword>
<evidence type="ECO:0008006" key="3">
    <source>
        <dbReference type="Google" id="ProtNLM"/>
    </source>
</evidence>
<dbReference type="STRING" id="48256.CLHUN_42430"/>
<gene>
    <name evidence="1" type="ORF">CLHUN_42430</name>
</gene>